<dbReference type="PANTHER" id="PTHR43395">
    <property type="entry name" value="SENSOR HISTIDINE KINASE CHEA"/>
    <property type="match status" value="1"/>
</dbReference>
<dbReference type="InterPro" id="IPR036097">
    <property type="entry name" value="HisK_dim/P_sf"/>
</dbReference>
<evidence type="ECO:0000256" key="3">
    <source>
        <dbReference type="ARBA" id="ARBA00022553"/>
    </source>
</evidence>
<dbReference type="SMART" id="SM01231">
    <property type="entry name" value="H-kinase_dim"/>
    <property type="match status" value="1"/>
</dbReference>
<evidence type="ECO:0000259" key="9">
    <source>
        <dbReference type="PROSITE" id="PS50851"/>
    </source>
</evidence>
<evidence type="ECO:0000256" key="5">
    <source>
        <dbReference type="ARBA" id="ARBA00022777"/>
    </source>
</evidence>
<keyword evidence="3 7" id="KW-0597">Phosphoprotein</keyword>
<evidence type="ECO:0000256" key="2">
    <source>
        <dbReference type="ARBA" id="ARBA00012438"/>
    </source>
</evidence>
<name>A0ABU9XMP9_9SPHN</name>
<dbReference type="RefSeq" id="WP_345862486.1">
    <property type="nucleotide sequence ID" value="NZ_JBDIMF010000001.1"/>
</dbReference>
<feature type="domain" description="HPt" evidence="10">
    <location>
        <begin position="1"/>
        <end position="101"/>
    </location>
</feature>
<dbReference type="SMART" id="SM00387">
    <property type="entry name" value="HATPase_c"/>
    <property type="match status" value="1"/>
</dbReference>
<evidence type="ECO:0000259" key="10">
    <source>
        <dbReference type="PROSITE" id="PS50894"/>
    </source>
</evidence>
<dbReference type="SMART" id="SM00260">
    <property type="entry name" value="CheW"/>
    <property type="match status" value="1"/>
</dbReference>
<keyword evidence="12" id="KW-1185">Reference proteome</keyword>
<dbReference type="SUPFAM" id="SSF50341">
    <property type="entry name" value="CheW-like"/>
    <property type="match status" value="2"/>
</dbReference>
<dbReference type="InterPro" id="IPR051315">
    <property type="entry name" value="Bact_Chemotaxis_CheA"/>
</dbReference>
<gene>
    <name evidence="11" type="ORF">ABC969_01525</name>
</gene>
<dbReference type="PRINTS" id="PR00344">
    <property type="entry name" value="BCTRLSENSOR"/>
</dbReference>
<dbReference type="InterPro" id="IPR036641">
    <property type="entry name" value="HPT_dom_sf"/>
</dbReference>
<dbReference type="Gene3D" id="2.30.30.40">
    <property type="entry name" value="SH3 Domains"/>
    <property type="match status" value="1"/>
</dbReference>
<dbReference type="PANTHER" id="PTHR43395:SF1">
    <property type="entry name" value="CHEMOTAXIS PROTEIN CHEA"/>
    <property type="match status" value="1"/>
</dbReference>
<dbReference type="PROSITE" id="PS50851">
    <property type="entry name" value="CHEW"/>
    <property type="match status" value="1"/>
</dbReference>
<dbReference type="Proteomes" id="UP001404104">
    <property type="component" value="Unassembled WGS sequence"/>
</dbReference>
<dbReference type="InterPro" id="IPR003594">
    <property type="entry name" value="HATPase_dom"/>
</dbReference>
<dbReference type="InterPro" id="IPR004358">
    <property type="entry name" value="Sig_transdc_His_kin-like_C"/>
</dbReference>
<dbReference type="InterPro" id="IPR002545">
    <property type="entry name" value="CheW-lke_dom"/>
</dbReference>
<dbReference type="InterPro" id="IPR036061">
    <property type="entry name" value="CheW-like_dom_sf"/>
</dbReference>
<feature type="modified residue" description="Phosphohistidine" evidence="7">
    <location>
        <position position="44"/>
    </location>
</feature>
<evidence type="ECO:0000256" key="6">
    <source>
        <dbReference type="ARBA" id="ARBA00023012"/>
    </source>
</evidence>
<evidence type="ECO:0000256" key="1">
    <source>
        <dbReference type="ARBA" id="ARBA00000085"/>
    </source>
</evidence>
<dbReference type="InterPro" id="IPR004105">
    <property type="entry name" value="CheA-like_dim"/>
</dbReference>
<organism evidence="11 12">
    <name type="scientific">Sphingomonas qilianensis</name>
    <dbReference type="NCBI Taxonomy" id="1736690"/>
    <lineage>
        <taxon>Bacteria</taxon>
        <taxon>Pseudomonadati</taxon>
        <taxon>Pseudomonadota</taxon>
        <taxon>Alphaproteobacteria</taxon>
        <taxon>Sphingomonadales</taxon>
        <taxon>Sphingomonadaceae</taxon>
        <taxon>Sphingomonas</taxon>
    </lineage>
</organism>
<dbReference type="Pfam" id="PF01584">
    <property type="entry name" value="CheW"/>
    <property type="match status" value="1"/>
</dbReference>
<dbReference type="InterPro" id="IPR037006">
    <property type="entry name" value="CheA-like_homodim_sf"/>
</dbReference>
<dbReference type="PROSITE" id="PS50894">
    <property type="entry name" value="HPT"/>
    <property type="match status" value="1"/>
</dbReference>
<keyword evidence="6" id="KW-0902">Two-component regulatory system</keyword>
<evidence type="ECO:0000256" key="4">
    <source>
        <dbReference type="ARBA" id="ARBA00022679"/>
    </source>
</evidence>
<dbReference type="Gene3D" id="1.20.120.160">
    <property type="entry name" value="HPT domain"/>
    <property type="match status" value="1"/>
</dbReference>
<accession>A0ABU9XMP9</accession>
<feature type="domain" description="CheW-like" evidence="9">
    <location>
        <begin position="389"/>
        <end position="523"/>
    </location>
</feature>
<dbReference type="SUPFAM" id="SSF47384">
    <property type="entry name" value="Homodimeric domain of signal transducing histidine kinase"/>
    <property type="match status" value="1"/>
</dbReference>
<dbReference type="SUPFAM" id="SSF47226">
    <property type="entry name" value="Histidine-containing phosphotransfer domain, HPT domain"/>
    <property type="match status" value="1"/>
</dbReference>
<evidence type="ECO:0000313" key="11">
    <source>
        <dbReference type="EMBL" id="MEN2785099.1"/>
    </source>
</evidence>
<dbReference type="InterPro" id="IPR036890">
    <property type="entry name" value="HATPase_C_sf"/>
</dbReference>
<dbReference type="InterPro" id="IPR008207">
    <property type="entry name" value="Sig_transdc_His_kin_Hpt_dom"/>
</dbReference>
<dbReference type="Gene3D" id="1.10.287.560">
    <property type="entry name" value="Histidine kinase CheA-like, homodimeric domain"/>
    <property type="match status" value="1"/>
</dbReference>
<evidence type="ECO:0000256" key="7">
    <source>
        <dbReference type="PROSITE-ProRule" id="PRU00110"/>
    </source>
</evidence>
<dbReference type="SMART" id="SM00073">
    <property type="entry name" value="HPT"/>
    <property type="match status" value="1"/>
</dbReference>
<comment type="catalytic activity">
    <reaction evidence="1">
        <text>ATP + protein L-histidine = ADP + protein N-phospho-L-histidine.</text>
        <dbReference type="EC" id="2.7.13.3"/>
    </reaction>
</comment>
<keyword evidence="5" id="KW-0418">Kinase</keyword>
<feature type="domain" description="Histidine kinase" evidence="8">
    <location>
        <begin position="136"/>
        <end position="387"/>
    </location>
</feature>
<evidence type="ECO:0000313" key="12">
    <source>
        <dbReference type="Proteomes" id="UP001404104"/>
    </source>
</evidence>
<keyword evidence="4" id="KW-0808">Transferase</keyword>
<dbReference type="EMBL" id="JBDIMF010000001">
    <property type="protein sequence ID" value="MEN2785099.1"/>
    <property type="molecule type" value="Genomic_DNA"/>
</dbReference>
<dbReference type="Pfam" id="PF02518">
    <property type="entry name" value="HATPase_c"/>
    <property type="match status" value="1"/>
</dbReference>
<evidence type="ECO:0000259" key="8">
    <source>
        <dbReference type="PROSITE" id="PS50109"/>
    </source>
</evidence>
<dbReference type="Pfam" id="PF01627">
    <property type="entry name" value="Hpt"/>
    <property type="match status" value="1"/>
</dbReference>
<dbReference type="Gene3D" id="3.30.565.10">
    <property type="entry name" value="Histidine kinase-like ATPase, C-terminal domain"/>
    <property type="match status" value="1"/>
</dbReference>
<dbReference type="PROSITE" id="PS50109">
    <property type="entry name" value="HIS_KIN"/>
    <property type="match status" value="1"/>
</dbReference>
<comment type="caution">
    <text evidence="11">The sequence shown here is derived from an EMBL/GenBank/DDBJ whole genome shotgun (WGS) entry which is preliminary data.</text>
</comment>
<protein>
    <recommendedName>
        <fullName evidence="2">histidine kinase</fullName>
        <ecNumber evidence="2">2.7.13.3</ecNumber>
    </recommendedName>
</protein>
<sequence length="768" mass="82326">MDDLLQEFIAETRDTLDALSGEIVAWESAPADGQRLDAIFRFVHTVKGSCGFLDLPRLARLSHAAEDALAAVRDGARVPDTALVNAVLAIVDRIGALVEAIDGGQSLDDSGEDQLIAALAQGAVGADLSANPAAQRQPARSVRLGVDLLDRMMSGMSDMVLARNELARRLRDEDADPAVEAALERLSLTVAEMRDTVTRTRMQKVDALFSALPRMVRDIAVELGKTVKLTIEGSDVELDREMIEMMRDPLTHMVRNAIDHGLETPAERIGVGKRESGRLTVAARQSGNQIIIEIADDGRGIDVDRLIAKLVLAGRPEPELRALSPKARLDLIFQPGLSAKDVATGISGRGVGMDVVRTNVEQIGGRIEIDNRPGAGLRIALHVPLTLSIIPTIIITVAAQRFAISRQAIQEIVMVRAPQVRVDMLGDRPAATVRDRRMPLVDLGDLMRMRPSSADPMMLVIVGVAGGSYALAVDAVLDHEELVIKPATPAVMATGIYAGQALPDSGLPMLLLDGAGIAAVAGLEFCRHELANDDDVEARIEGIAALLFDDLDGVRRAMPLAAIDRIEPVQPHDIRFAAGRLRLVVEDRIVPLAAMAEISQGQSVSVLRLRDGRSEIAYAIDGAVDIITVPEVRVGSRTAGPVAGVVTVDGHQIEIVDVYWLFAVHGDALTDEPAPLVLIDGSGSPWMTTFLKPTLENAGYTVATELQQGDPPAIVLTMDAEPTLSLNAASVIRLRQDRPIRGSDDDSIYRYDRPGLLAALAYHSGRAG</sequence>
<dbReference type="CDD" id="cd00088">
    <property type="entry name" value="HPT"/>
    <property type="match status" value="1"/>
</dbReference>
<proteinExistence type="predicted"/>
<reference evidence="11 12" key="1">
    <citation type="submission" date="2024-05" db="EMBL/GenBank/DDBJ databases">
        <authorList>
            <person name="Liu Q."/>
            <person name="Xin Y.-H."/>
        </authorList>
    </citation>
    <scope>NUCLEOTIDE SEQUENCE [LARGE SCALE GENOMIC DNA]</scope>
    <source>
        <strain evidence="11 12">CGMCC 1.15349</strain>
    </source>
</reference>
<dbReference type="Pfam" id="PF02895">
    <property type="entry name" value="H-kinase_dim"/>
    <property type="match status" value="1"/>
</dbReference>
<dbReference type="InterPro" id="IPR005467">
    <property type="entry name" value="His_kinase_dom"/>
</dbReference>
<dbReference type="SUPFAM" id="SSF55874">
    <property type="entry name" value="ATPase domain of HSP90 chaperone/DNA topoisomerase II/histidine kinase"/>
    <property type="match status" value="1"/>
</dbReference>
<dbReference type="EC" id="2.7.13.3" evidence="2"/>